<evidence type="ECO:0008006" key="3">
    <source>
        <dbReference type="Google" id="ProtNLM"/>
    </source>
</evidence>
<feature type="non-terminal residue" evidence="1">
    <location>
        <position position="97"/>
    </location>
</feature>
<accession>A0ABN9SH69</accession>
<organism evidence="1 2">
    <name type="scientific">Prorocentrum cordatum</name>
    <dbReference type="NCBI Taxonomy" id="2364126"/>
    <lineage>
        <taxon>Eukaryota</taxon>
        <taxon>Sar</taxon>
        <taxon>Alveolata</taxon>
        <taxon>Dinophyceae</taxon>
        <taxon>Prorocentrales</taxon>
        <taxon>Prorocentraceae</taxon>
        <taxon>Prorocentrum</taxon>
    </lineage>
</organism>
<evidence type="ECO:0000313" key="1">
    <source>
        <dbReference type="EMBL" id="CAK0830569.1"/>
    </source>
</evidence>
<proteinExistence type="predicted"/>
<protein>
    <recommendedName>
        <fullName evidence="3">30S ribosomal protein S20</fullName>
    </recommendedName>
</protein>
<sequence>MPPKPKAPLTGREQVLQNRADFDHARFQILLNENRVFRQQVQRTAHNMIRQAGRLLRGVVVAKAAEKTAAKTAAKAKAMRWLAQATKAKAAAKAYPI</sequence>
<dbReference type="EMBL" id="CAUYUJ010010941">
    <property type="protein sequence ID" value="CAK0830569.1"/>
    <property type="molecule type" value="Genomic_DNA"/>
</dbReference>
<keyword evidence="2" id="KW-1185">Reference proteome</keyword>
<gene>
    <name evidence="1" type="ORF">PCOR1329_LOCUS29180</name>
</gene>
<dbReference type="Proteomes" id="UP001189429">
    <property type="component" value="Unassembled WGS sequence"/>
</dbReference>
<evidence type="ECO:0000313" key="2">
    <source>
        <dbReference type="Proteomes" id="UP001189429"/>
    </source>
</evidence>
<reference evidence="1" key="1">
    <citation type="submission" date="2023-10" db="EMBL/GenBank/DDBJ databases">
        <authorList>
            <person name="Chen Y."/>
            <person name="Shah S."/>
            <person name="Dougan E. K."/>
            <person name="Thang M."/>
            <person name="Chan C."/>
        </authorList>
    </citation>
    <scope>NUCLEOTIDE SEQUENCE [LARGE SCALE GENOMIC DNA]</scope>
</reference>
<name>A0ABN9SH69_9DINO</name>
<comment type="caution">
    <text evidence="1">The sequence shown here is derived from an EMBL/GenBank/DDBJ whole genome shotgun (WGS) entry which is preliminary data.</text>
</comment>